<dbReference type="PROSITE" id="PS51186">
    <property type="entry name" value="GNAT"/>
    <property type="match status" value="1"/>
</dbReference>
<dbReference type="Proteomes" id="UP001164819">
    <property type="component" value="Chromosome"/>
</dbReference>
<dbReference type="AlphaFoldDB" id="A0A9E9LAF1"/>
<dbReference type="SUPFAM" id="SSF55729">
    <property type="entry name" value="Acyl-CoA N-acyltransferases (Nat)"/>
    <property type="match status" value="1"/>
</dbReference>
<name>A0A9E9LAF1_9BURK</name>
<dbReference type="Pfam" id="PF00583">
    <property type="entry name" value="Acetyltransf_1"/>
    <property type="match status" value="1"/>
</dbReference>
<feature type="domain" description="N-acetyltransferase" evidence="1">
    <location>
        <begin position="3"/>
        <end position="139"/>
    </location>
</feature>
<dbReference type="Gene3D" id="3.40.630.30">
    <property type="match status" value="1"/>
</dbReference>
<dbReference type="GO" id="GO:0016747">
    <property type="term" value="F:acyltransferase activity, transferring groups other than amino-acyl groups"/>
    <property type="evidence" value="ECO:0007669"/>
    <property type="project" value="InterPro"/>
</dbReference>
<reference evidence="2" key="1">
    <citation type="journal article" date="2022" name="Front. Microbiol.">
        <title>New perspectives on an old grouping: The genomic and phenotypic variability of Oxalobacter formigenes and the implications for calcium oxalate stone prevention.</title>
        <authorList>
            <person name="Chmiel J.A."/>
            <person name="Carr C."/>
            <person name="Stuivenberg G.A."/>
            <person name="Venema R."/>
            <person name="Chanyi R.M."/>
            <person name="Al K.F."/>
            <person name="Giguere D."/>
            <person name="Say H."/>
            <person name="Akouris P.P."/>
            <person name="Dominguez Romero S.A."/>
            <person name="Kwong A."/>
            <person name="Tai V."/>
            <person name="Koval S.F."/>
            <person name="Razvi H."/>
            <person name="Bjazevic J."/>
            <person name="Burton J.P."/>
        </authorList>
    </citation>
    <scope>NUCLEOTIDE SEQUENCE</scope>
    <source>
        <strain evidence="2">OxK</strain>
    </source>
</reference>
<dbReference type="PANTHER" id="PTHR43233:SF1">
    <property type="entry name" value="FAMILY N-ACETYLTRANSFERASE, PUTATIVE (AFU_ORTHOLOGUE AFUA_6G03350)-RELATED"/>
    <property type="match status" value="1"/>
</dbReference>
<dbReference type="InterPro" id="IPR053144">
    <property type="entry name" value="Acetyltransferase_Butenolide"/>
</dbReference>
<sequence length="139" mass="15881">MDIEYKDNASYTIDEMINLYRRSTLGERRPLDRPDIFEKMRDCANLVITAWDGDKLVGIARSFTDFGYVTYLADLAVDAAYQKKGIGKRLVEETRAHLEPTCKIVLLAAPQANEYYPRIGFSHNPRAWVLKGEIAFTSD</sequence>
<dbReference type="EMBL" id="CP098251">
    <property type="protein sequence ID" value="WAV90513.1"/>
    <property type="molecule type" value="Genomic_DNA"/>
</dbReference>
<dbReference type="PANTHER" id="PTHR43233">
    <property type="entry name" value="FAMILY N-ACETYLTRANSFERASE, PUTATIVE (AFU_ORTHOLOGUE AFUA_6G03350)-RELATED"/>
    <property type="match status" value="1"/>
</dbReference>
<dbReference type="CDD" id="cd04301">
    <property type="entry name" value="NAT_SF"/>
    <property type="match status" value="1"/>
</dbReference>
<organism evidence="2">
    <name type="scientific">Oxalobacter aliiformigenes</name>
    <dbReference type="NCBI Taxonomy" id="2946593"/>
    <lineage>
        <taxon>Bacteria</taxon>
        <taxon>Pseudomonadati</taxon>
        <taxon>Pseudomonadota</taxon>
        <taxon>Betaproteobacteria</taxon>
        <taxon>Burkholderiales</taxon>
        <taxon>Oxalobacteraceae</taxon>
        <taxon>Oxalobacter</taxon>
    </lineage>
</organism>
<dbReference type="RefSeq" id="WP_269315562.1">
    <property type="nucleotide sequence ID" value="NZ_CP098251.1"/>
</dbReference>
<proteinExistence type="predicted"/>
<accession>A0A9E9LAF1</accession>
<dbReference type="InterPro" id="IPR000182">
    <property type="entry name" value="GNAT_dom"/>
</dbReference>
<evidence type="ECO:0000313" key="2">
    <source>
        <dbReference type="EMBL" id="WAV90513.1"/>
    </source>
</evidence>
<protein>
    <submittedName>
        <fullName evidence="2">GNAT family N-acetyltransferase</fullName>
    </submittedName>
</protein>
<evidence type="ECO:0000259" key="1">
    <source>
        <dbReference type="PROSITE" id="PS51186"/>
    </source>
</evidence>
<dbReference type="InterPro" id="IPR016181">
    <property type="entry name" value="Acyl_CoA_acyltransferase"/>
</dbReference>
<gene>
    <name evidence="2" type="ORF">NB646_06465</name>
</gene>